<evidence type="ECO:0008006" key="5">
    <source>
        <dbReference type="Google" id="ProtNLM"/>
    </source>
</evidence>
<feature type="coiled-coil region" evidence="1">
    <location>
        <begin position="391"/>
        <end position="421"/>
    </location>
</feature>
<gene>
    <name evidence="3" type="ORF">HK100_001301</name>
</gene>
<evidence type="ECO:0000313" key="3">
    <source>
        <dbReference type="EMBL" id="KAJ3115564.1"/>
    </source>
</evidence>
<dbReference type="PANTHER" id="PTHR28663:SF1">
    <property type="entry name" value="CILIA- AND FLAGELLA- ASSOCIATED PROTEIN 210"/>
    <property type="match status" value="1"/>
</dbReference>
<protein>
    <recommendedName>
        <fullName evidence="5">Trichohyalin-plectin-homology domain-containing protein</fullName>
    </recommendedName>
</protein>
<reference evidence="3" key="1">
    <citation type="submission" date="2020-05" db="EMBL/GenBank/DDBJ databases">
        <title>Phylogenomic resolution of chytrid fungi.</title>
        <authorList>
            <person name="Stajich J.E."/>
            <person name="Amses K."/>
            <person name="Simmons R."/>
            <person name="Seto K."/>
            <person name="Myers J."/>
            <person name="Bonds A."/>
            <person name="Quandt C.A."/>
            <person name="Barry K."/>
            <person name="Liu P."/>
            <person name="Grigoriev I."/>
            <person name="Longcore J.E."/>
            <person name="James T.Y."/>
        </authorList>
    </citation>
    <scope>NUCLEOTIDE SEQUENCE</scope>
    <source>
        <strain evidence="3">JEL0513</strain>
    </source>
</reference>
<dbReference type="PANTHER" id="PTHR28663">
    <property type="entry name" value="COILED-COIL DOMAIN-CONTAINING PROTEIN 173"/>
    <property type="match status" value="1"/>
</dbReference>
<dbReference type="AlphaFoldDB" id="A0AAD5SX02"/>
<evidence type="ECO:0000256" key="1">
    <source>
        <dbReference type="SAM" id="Coils"/>
    </source>
</evidence>
<organism evidence="3 4">
    <name type="scientific">Physocladia obscura</name>
    <dbReference type="NCBI Taxonomy" id="109957"/>
    <lineage>
        <taxon>Eukaryota</taxon>
        <taxon>Fungi</taxon>
        <taxon>Fungi incertae sedis</taxon>
        <taxon>Chytridiomycota</taxon>
        <taxon>Chytridiomycota incertae sedis</taxon>
        <taxon>Chytridiomycetes</taxon>
        <taxon>Chytridiales</taxon>
        <taxon>Chytriomycetaceae</taxon>
        <taxon>Physocladia</taxon>
    </lineage>
</organism>
<feature type="coiled-coil region" evidence="1">
    <location>
        <begin position="188"/>
        <end position="244"/>
    </location>
</feature>
<feature type="region of interest" description="Disordered" evidence="2">
    <location>
        <begin position="1"/>
        <end position="44"/>
    </location>
</feature>
<proteinExistence type="predicted"/>
<feature type="non-terminal residue" evidence="3">
    <location>
        <position position="1"/>
    </location>
</feature>
<dbReference type="Proteomes" id="UP001211907">
    <property type="component" value="Unassembled WGS sequence"/>
</dbReference>
<dbReference type="InterPro" id="IPR039986">
    <property type="entry name" value="CFAP210"/>
</dbReference>
<evidence type="ECO:0000313" key="4">
    <source>
        <dbReference type="Proteomes" id="UP001211907"/>
    </source>
</evidence>
<sequence length="444" mass="53255">MATDTRELPALPKLEARDEFPRNVTTAPVQHKKDNVQRQQRQKQKPYVALLPEQEYIKAKALAITVQSKDALLHKMKLEKEVLHQQSLNRVKTWTNTILGQRAKRLASLAEKEKMAETERERIDNDWHLLHSAEVTERVEKARFMQYKTTPSMRNLRDKLNLSNVLFERKMQIEHKKKLEELLQTYAYDEKEALRRDKEAEIREIVKNELDLRSRIKTAADQQKQAKERFLNALKEREEEKETETKICQQIAKEDALEKEKSKAQRLNDAKKMHVELQKIINDRKEFHEKIKESDQDRQWVNENFLKMQEKVAAKKKNFQDQKSQTKENILEKVSAINNKLNGERDNDLDEFRHKMEIAHMHDFEIKEAEKLSKRLARVAEIDSYRLFMIREREQRENKEKIESRQELEREEAAKREFDQQIFQEKIDRRVKLAELKKFHLVQM</sequence>
<name>A0AAD5SX02_9FUNG</name>
<keyword evidence="1" id="KW-0175">Coiled coil</keyword>
<comment type="caution">
    <text evidence="3">The sequence shown here is derived from an EMBL/GenBank/DDBJ whole genome shotgun (WGS) entry which is preliminary data.</text>
</comment>
<evidence type="ECO:0000256" key="2">
    <source>
        <dbReference type="SAM" id="MobiDB-lite"/>
    </source>
</evidence>
<accession>A0AAD5SX02</accession>
<keyword evidence="4" id="KW-1185">Reference proteome</keyword>
<dbReference type="EMBL" id="JADGJH010001282">
    <property type="protein sequence ID" value="KAJ3115564.1"/>
    <property type="molecule type" value="Genomic_DNA"/>
</dbReference>